<keyword evidence="4" id="KW-0479">Metal-binding</keyword>
<dbReference type="GO" id="GO:0061630">
    <property type="term" value="F:ubiquitin protein ligase activity"/>
    <property type="evidence" value="ECO:0007669"/>
    <property type="project" value="UniProtKB-EC"/>
</dbReference>
<evidence type="ECO:0000256" key="2">
    <source>
        <dbReference type="ARBA" id="ARBA00012483"/>
    </source>
</evidence>
<keyword evidence="3" id="KW-0808">Transferase</keyword>
<keyword evidence="6" id="KW-0833">Ubl conjugation pathway</keyword>
<accession>A0AAD4SL44</accession>
<keyword evidence="7" id="KW-0862">Zinc</keyword>
<evidence type="ECO:0000256" key="4">
    <source>
        <dbReference type="ARBA" id="ARBA00022723"/>
    </source>
</evidence>
<name>A0AAD4SL44_9MAGN</name>
<comment type="catalytic activity">
    <reaction evidence="1">
        <text>S-ubiquitinyl-[E2 ubiquitin-conjugating enzyme]-L-cysteine + [acceptor protein]-L-lysine = [E2 ubiquitin-conjugating enzyme]-L-cysteine + N(6)-ubiquitinyl-[acceptor protein]-L-lysine.</text>
        <dbReference type="EC" id="2.3.2.27"/>
    </reaction>
</comment>
<keyword evidence="10" id="KW-1185">Reference proteome</keyword>
<evidence type="ECO:0000313" key="9">
    <source>
        <dbReference type="EMBL" id="KAI3912528.1"/>
    </source>
</evidence>
<comment type="caution">
    <text evidence="9">The sequence shown here is derived from an EMBL/GenBank/DDBJ whole genome shotgun (WGS) entry which is preliminary data.</text>
</comment>
<evidence type="ECO:0000256" key="6">
    <source>
        <dbReference type="ARBA" id="ARBA00022786"/>
    </source>
</evidence>
<protein>
    <recommendedName>
        <fullName evidence="2">RING-type E3 ubiquitin transferase</fullName>
        <ecNumber evidence="2">2.3.2.27</ecNumber>
    </recommendedName>
</protein>
<feature type="domain" description="E3 ubiquitin-protein ligase RNF126-like zinc-ribbon" evidence="8">
    <location>
        <begin position="6"/>
        <end position="34"/>
    </location>
</feature>
<gene>
    <name evidence="9" type="ORF">MKW98_020990</name>
</gene>
<dbReference type="GO" id="GO:0008270">
    <property type="term" value="F:zinc ion binding"/>
    <property type="evidence" value="ECO:0007669"/>
    <property type="project" value="UniProtKB-KW"/>
</dbReference>
<dbReference type="AlphaFoldDB" id="A0AAD4SL44"/>
<sequence length="209" mass="24124">MDSHLSYWCYRCNKFVRNNLGFCPECESAFVEDIEAPSPSTRTDTNYMYRKRKPENLLHRLNLAIIVRGGYGGREIERYFDSGSGFRPCSPGMHDCFKESEDDRLITKLALTQSNCGRNSRHCVLPWLSARNPCHVCRHEYPMDGGLTAPGAPRVILCEVEINDSSVRKIFQNMFSFFRRNSSSSSSSRRAARYWELVDSGGLHWHRLR</sequence>
<proteinExistence type="predicted"/>
<dbReference type="EC" id="2.3.2.27" evidence="2"/>
<evidence type="ECO:0000256" key="5">
    <source>
        <dbReference type="ARBA" id="ARBA00022771"/>
    </source>
</evidence>
<dbReference type="Pfam" id="PF14369">
    <property type="entry name" value="Zn_ribbon_19"/>
    <property type="match status" value="1"/>
</dbReference>
<dbReference type="InterPro" id="IPR039525">
    <property type="entry name" value="RNF126-like_zinc-ribbon"/>
</dbReference>
<dbReference type="EMBL" id="JAJJMB010009728">
    <property type="protein sequence ID" value="KAI3912528.1"/>
    <property type="molecule type" value="Genomic_DNA"/>
</dbReference>
<evidence type="ECO:0000259" key="8">
    <source>
        <dbReference type="Pfam" id="PF14369"/>
    </source>
</evidence>
<organism evidence="9 10">
    <name type="scientific">Papaver atlanticum</name>
    <dbReference type="NCBI Taxonomy" id="357466"/>
    <lineage>
        <taxon>Eukaryota</taxon>
        <taxon>Viridiplantae</taxon>
        <taxon>Streptophyta</taxon>
        <taxon>Embryophyta</taxon>
        <taxon>Tracheophyta</taxon>
        <taxon>Spermatophyta</taxon>
        <taxon>Magnoliopsida</taxon>
        <taxon>Ranunculales</taxon>
        <taxon>Papaveraceae</taxon>
        <taxon>Papaveroideae</taxon>
        <taxon>Papaver</taxon>
    </lineage>
</organism>
<evidence type="ECO:0000256" key="7">
    <source>
        <dbReference type="ARBA" id="ARBA00022833"/>
    </source>
</evidence>
<reference evidence="9" key="1">
    <citation type="submission" date="2022-04" db="EMBL/GenBank/DDBJ databases">
        <title>A functionally conserved STORR gene fusion in Papaver species that diverged 16.8 million years ago.</title>
        <authorList>
            <person name="Catania T."/>
        </authorList>
    </citation>
    <scope>NUCLEOTIDE SEQUENCE</scope>
    <source>
        <strain evidence="9">S-188037</strain>
    </source>
</reference>
<evidence type="ECO:0000256" key="3">
    <source>
        <dbReference type="ARBA" id="ARBA00022679"/>
    </source>
</evidence>
<dbReference type="Proteomes" id="UP001202328">
    <property type="component" value="Unassembled WGS sequence"/>
</dbReference>
<keyword evidence="5" id="KW-0863">Zinc-finger</keyword>
<evidence type="ECO:0000256" key="1">
    <source>
        <dbReference type="ARBA" id="ARBA00000900"/>
    </source>
</evidence>
<evidence type="ECO:0000313" key="10">
    <source>
        <dbReference type="Proteomes" id="UP001202328"/>
    </source>
</evidence>